<dbReference type="SUPFAM" id="SSF82704">
    <property type="entry name" value="AlbA-like"/>
    <property type="match status" value="1"/>
</dbReference>
<evidence type="ECO:0000313" key="3">
    <source>
        <dbReference type="EMBL" id="CAG8702561.1"/>
    </source>
</evidence>
<sequence>SKAHDLKRTPQKLCSKRHDKPVELPPTKKRKKPQKATLIIDEKGGESNTESMIIDAQKVMKVTLGGKIKGYVKGALEVLAPDFMDRMELDKEINNYRDKNINASKKQTTDEAELEMVTITKDNDNCDNHSSNNNRIVTIHGKGKAVTRTCSIVEIIKRIMKYQVHQYTLIGCEGTQDSLSSSSSNKEAGYQAPRIIDTNEVVIPL</sequence>
<dbReference type="Pfam" id="PF01918">
    <property type="entry name" value="Alba"/>
    <property type="match status" value="1"/>
</dbReference>
<dbReference type="EMBL" id="CAJVPS010019867">
    <property type="protein sequence ID" value="CAG8702561.1"/>
    <property type="molecule type" value="Genomic_DNA"/>
</dbReference>
<dbReference type="Gene3D" id="3.30.110.20">
    <property type="entry name" value="Alba-like domain"/>
    <property type="match status" value="1"/>
</dbReference>
<reference evidence="3" key="1">
    <citation type="submission" date="2021-06" db="EMBL/GenBank/DDBJ databases">
        <authorList>
            <person name="Kallberg Y."/>
            <person name="Tangrot J."/>
            <person name="Rosling A."/>
        </authorList>
    </citation>
    <scope>NUCLEOTIDE SEQUENCE</scope>
    <source>
        <strain evidence="3">FL130A</strain>
    </source>
</reference>
<dbReference type="AlphaFoldDB" id="A0A9N9HRJ7"/>
<feature type="region of interest" description="Disordered" evidence="1">
    <location>
        <begin position="1"/>
        <end position="35"/>
    </location>
</feature>
<evidence type="ECO:0000313" key="4">
    <source>
        <dbReference type="Proteomes" id="UP000789508"/>
    </source>
</evidence>
<evidence type="ECO:0000256" key="1">
    <source>
        <dbReference type="SAM" id="MobiDB-lite"/>
    </source>
</evidence>
<keyword evidence="4" id="KW-1185">Reference proteome</keyword>
<feature type="domain" description="DNA/RNA-binding protein Alba-like" evidence="2">
    <location>
        <begin position="58"/>
        <end position="170"/>
    </location>
</feature>
<dbReference type="GO" id="GO:0003676">
    <property type="term" value="F:nucleic acid binding"/>
    <property type="evidence" value="ECO:0007669"/>
    <property type="project" value="InterPro"/>
</dbReference>
<gene>
    <name evidence="3" type="ORF">ALEPTO_LOCUS11635</name>
</gene>
<dbReference type="Proteomes" id="UP000789508">
    <property type="component" value="Unassembled WGS sequence"/>
</dbReference>
<organism evidence="3 4">
    <name type="scientific">Ambispora leptoticha</name>
    <dbReference type="NCBI Taxonomy" id="144679"/>
    <lineage>
        <taxon>Eukaryota</taxon>
        <taxon>Fungi</taxon>
        <taxon>Fungi incertae sedis</taxon>
        <taxon>Mucoromycota</taxon>
        <taxon>Glomeromycotina</taxon>
        <taxon>Glomeromycetes</taxon>
        <taxon>Archaeosporales</taxon>
        <taxon>Ambisporaceae</taxon>
        <taxon>Ambispora</taxon>
    </lineage>
</organism>
<dbReference type="InterPro" id="IPR036882">
    <property type="entry name" value="Alba-like_dom_sf"/>
</dbReference>
<protein>
    <submittedName>
        <fullName evidence="3">9043_t:CDS:1</fullName>
    </submittedName>
</protein>
<comment type="caution">
    <text evidence="3">The sequence shown here is derived from an EMBL/GenBank/DDBJ whole genome shotgun (WGS) entry which is preliminary data.</text>
</comment>
<feature type="non-terminal residue" evidence="3">
    <location>
        <position position="205"/>
    </location>
</feature>
<proteinExistence type="predicted"/>
<evidence type="ECO:0000259" key="2">
    <source>
        <dbReference type="Pfam" id="PF01918"/>
    </source>
</evidence>
<accession>A0A9N9HRJ7</accession>
<dbReference type="OrthoDB" id="424402at2759"/>
<dbReference type="InterPro" id="IPR002775">
    <property type="entry name" value="DNA/RNA-bd_Alba-like"/>
</dbReference>
<name>A0A9N9HRJ7_9GLOM</name>